<sequence length="401" mass="46433">MPKRKLPDDNSKLFEALIARINEKEDLQYFKKLTKSEQTYLLGQMTLLCDHTFDPKPKLIRLLETDIPEHYKSIVLKKMLHLQEQNTSKLEEWVHAFLQIPFHACAQLPLVYNSTNQAACSAYLNECREILNKSTYGMEQAKDQFLELIGKWMVNPESMGTAIALKGPMGTGKTTLIKKALTHILKRPFALIALGGASDGSFLTGHSYTYEGSTYGKIVDILIQQKTSNPIIYFDELDKVSQSERGDEIVGVLTHLTDTTQNTQFHDKYFSEIDLDMSKCLFVFSYNDENLVNPILKDRMYTIEVKGYQDSEKKIIARDFLIPELKRDYHMEDLEWKEAYTDLILKYIKEEGVRQFKRQLEKVFSRLNLLRLSGKECSCSVEQLEEWIDKPPKPSYPSFYT</sequence>
<dbReference type="EMBL" id="MN739993">
    <property type="protein sequence ID" value="QHT81886.1"/>
    <property type="molecule type" value="Genomic_DNA"/>
</dbReference>
<protein>
    <recommendedName>
        <fullName evidence="1">AAA+ ATPase domain-containing protein</fullName>
    </recommendedName>
</protein>
<dbReference type="GO" id="GO:0005524">
    <property type="term" value="F:ATP binding"/>
    <property type="evidence" value="ECO:0007669"/>
    <property type="project" value="InterPro"/>
</dbReference>
<dbReference type="GO" id="GO:0051131">
    <property type="term" value="P:chaperone-mediated protein complex assembly"/>
    <property type="evidence" value="ECO:0007669"/>
    <property type="project" value="TreeGrafter"/>
</dbReference>
<dbReference type="InterPro" id="IPR003593">
    <property type="entry name" value="AAA+_ATPase"/>
</dbReference>
<dbReference type="PANTHER" id="PTHR43718">
    <property type="entry name" value="LON PROTEASE"/>
    <property type="match status" value="1"/>
</dbReference>
<dbReference type="GO" id="GO:0004176">
    <property type="term" value="F:ATP-dependent peptidase activity"/>
    <property type="evidence" value="ECO:0007669"/>
    <property type="project" value="InterPro"/>
</dbReference>
<organism evidence="2">
    <name type="scientific">viral metagenome</name>
    <dbReference type="NCBI Taxonomy" id="1070528"/>
    <lineage>
        <taxon>unclassified sequences</taxon>
        <taxon>metagenomes</taxon>
        <taxon>organismal metagenomes</taxon>
    </lineage>
</organism>
<dbReference type="Gene3D" id="1.10.8.60">
    <property type="match status" value="1"/>
</dbReference>
<accession>A0A6C0HP02</accession>
<reference evidence="2" key="1">
    <citation type="journal article" date="2020" name="Nature">
        <title>Giant virus diversity and host interactions through global metagenomics.</title>
        <authorList>
            <person name="Schulz F."/>
            <person name="Roux S."/>
            <person name="Paez-Espino D."/>
            <person name="Jungbluth S."/>
            <person name="Walsh D.A."/>
            <person name="Denef V.J."/>
            <person name="McMahon K.D."/>
            <person name="Konstantinidis K.T."/>
            <person name="Eloe-Fadrosh E.A."/>
            <person name="Kyrpides N.C."/>
            <person name="Woyke T."/>
        </authorList>
    </citation>
    <scope>NUCLEOTIDE SEQUENCE</scope>
    <source>
        <strain evidence="2">GVMAG-M-3300023184-160</strain>
    </source>
</reference>
<evidence type="ECO:0000259" key="1">
    <source>
        <dbReference type="SMART" id="SM00382"/>
    </source>
</evidence>
<proteinExistence type="predicted"/>
<dbReference type="PANTHER" id="PTHR43718:SF2">
    <property type="entry name" value="LON PROTEASE HOMOLOG, MITOCHONDRIAL"/>
    <property type="match status" value="1"/>
</dbReference>
<dbReference type="Pfam" id="PF00004">
    <property type="entry name" value="AAA"/>
    <property type="match status" value="1"/>
</dbReference>
<dbReference type="SUPFAM" id="SSF52540">
    <property type="entry name" value="P-loop containing nucleoside triphosphate hydrolases"/>
    <property type="match status" value="1"/>
</dbReference>
<dbReference type="Gene3D" id="3.40.50.300">
    <property type="entry name" value="P-loop containing nucleotide triphosphate hydrolases"/>
    <property type="match status" value="1"/>
</dbReference>
<dbReference type="SMART" id="SM00382">
    <property type="entry name" value="AAA"/>
    <property type="match status" value="1"/>
</dbReference>
<dbReference type="GO" id="GO:0005759">
    <property type="term" value="C:mitochondrial matrix"/>
    <property type="evidence" value="ECO:0007669"/>
    <property type="project" value="TreeGrafter"/>
</dbReference>
<dbReference type="GO" id="GO:0003697">
    <property type="term" value="F:single-stranded DNA binding"/>
    <property type="evidence" value="ECO:0007669"/>
    <property type="project" value="TreeGrafter"/>
</dbReference>
<dbReference type="AlphaFoldDB" id="A0A6C0HP02"/>
<dbReference type="GO" id="GO:0006515">
    <property type="term" value="P:protein quality control for misfolded or incompletely synthesized proteins"/>
    <property type="evidence" value="ECO:0007669"/>
    <property type="project" value="TreeGrafter"/>
</dbReference>
<dbReference type="InterPro" id="IPR027417">
    <property type="entry name" value="P-loop_NTPase"/>
</dbReference>
<dbReference type="GO" id="GO:0004252">
    <property type="term" value="F:serine-type endopeptidase activity"/>
    <property type="evidence" value="ECO:0007669"/>
    <property type="project" value="InterPro"/>
</dbReference>
<name>A0A6C0HP02_9ZZZZ</name>
<dbReference type="GO" id="GO:0007005">
    <property type="term" value="P:mitochondrion organization"/>
    <property type="evidence" value="ECO:0007669"/>
    <property type="project" value="TreeGrafter"/>
</dbReference>
<evidence type="ECO:0000313" key="2">
    <source>
        <dbReference type="EMBL" id="QHT81886.1"/>
    </source>
</evidence>
<dbReference type="InterPro" id="IPR003959">
    <property type="entry name" value="ATPase_AAA_core"/>
</dbReference>
<dbReference type="GO" id="GO:0016887">
    <property type="term" value="F:ATP hydrolysis activity"/>
    <property type="evidence" value="ECO:0007669"/>
    <property type="project" value="InterPro"/>
</dbReference>
<feature type="domain" description="AAA+ ATPase" evidence="1">
    <location>
        <begin position="159"/>
        <end position="306"/>
    </location>
</feature>
<dbReference type="InterPro" id="IPR027065">
    <property type="entry name" value="Lon_Prtase"/>
</dbReference>